<dbReference type="AlphaFoldDB" id="A0A9X3LBK4"/>
<feature type="binding site" evidence="5">
    <location>
        <position position="106"/>
    </location>
    <ligand>
        <name>a divalent metal cation</name>
        <dbReference type="ChEBI" id="CHEBI:60240"/>
        <label>1</label>
    </ligand>
</feature>
<dbReference type="EMBL" id="JAMKBI010000013">
    <property type="protein sequence ID" value="MCZ8534777.1"/>
    <property type="molecule type" value="Genomic_DNA"/>
</dbReference>
<dbReference type="RefSeq" id="WP_269922876.1">
    <property type="nucleotide sequence ID" value="NZ_JAMKBI010000013.1"/>
</dbReference>
<dbReference type="Gene3D" id="3.40.1390.30">
    <property type="entry name" value="NIF3 (NGG1p interacting factor 3)-like"/>
    <property type="match status" value="1"/>
</dbReference>
<dbReference type="InterPro" id="IPR002678">
    <property type="entry name" value="DUF34/NIF3"/>
</dbReference>
<dbReference type="SUPFAM" id="SSF102705">
    <property type="entry name" value="NIF3 (NGG1p interacting factor 3)-like"/>
    <property type="match status" value="1"/>
</dbReference>
<dbReference type="PANTHER" id="PTHR13799:SF14">
    <property type="entry name" value="GTP CYCLOHYDROLASE 1 TYPE 2 HOMOLOG"/>
    <property type="match status" value="1"/>
</dbReference>
<keyword evidence="7" id="KW-1185">Reference proteome</keyword>
<dbReference type="InterPro" id="IPR036069">
    <property type="entry name" value="DUF34/NIF3_sf"/>
</dbReference>
<protein>
    <recommendedName>
        <fullName evidence="2 4">GTP cyclohydrolase 1 type 2 homolog</fullName>
    </recommendedName>
</protein>
<feature type="binding site" evidence="5">
    <location>
        <position position="67"/>
    </location>
    <ligand>
        <name>a divalent metal cation</name>
        <dbReference type="ChEBI" id="CHEBI:60240"/>
        <label>1</label>
    </ligand>
</feature>
<reference evidence="6" key="1">
    <citation type="submission" date="2022-05" db="EMBL/GenBank/DDBJ databases">
        <authorList>
            <person name="Colautti A."/>
            <person name="Iacumin L."/>
        </authorList>
    </citation>
    <scope>NUCLEOTIDE SEQUENCE</scope>
    <source>
        <strain evidence="6">DSM 30747</strain>
    </source>
</reference>
<comment type="similarity">
    <text evidence="1 4">Belongs to the GTP cyclohydrolase I type 2/NIF3 family.</text>
</comment>
<dbReference type="Gene3D" id="3.30.70.120">
    <property type="match status" value="1"/>
</dbReference>
<dbReference type="InterPro" id="IPR015867">
    <property type="entry name" value="N-reg_PII/ATP_PRibTrfase_C"/>
</dbReference>
<feature type="binding site" evidence="5">
    <location>
        <position position="68"/>
    </location>
    <ligand>
        <name>a divalent metal cation</name>
        <dbReference type="ChEBI" id="CHEBI:60240"/>
        <label>1</label>
    </ligand>
</feature>
<comment type="caution">
    <text evidence="6">The sequence shown here is derived from an EMBL/GenBank/DDBJ whole genome shotgun (WGS) entry which is preliminary data.</text>
</comment>
<name>A0A9X3LBK4_9BACI</name>
<sequence length="372" mass="40773">MKETNGQHLISLFEQWAPKSLAVDGDTVGLQIGTLNKTITKVLVTLDVNLDTVEEAIKNGCELIIAHHPPIYRGMKNMRTDLPQGILIEKLIKNDIAVYAAHTNLDIATGGVNDLLANALQLENIEILEQTTSEQLMKLAVFTPKESTNVVRAALDIAGAGQIGEYRSCSFTSTGEGRFKPSDLASPYIGQANELEVVEEDKIEVVFSVSIKNKVLKALLTNHPYEEPAYDLILLESEVNKMGLGRIGKLPKKLKLAEYAEVVKKQLNVPFVRVVGDLTKEVQKVAVLGGDGNKYIQTAKRAGADVFITGDLYFHVAQDAEAIGLSVIDPGHHVEQIMKHGVAEYMTEVCIQNNLLVEFISSKISTDPFQLI</sequence>
<evidence type="ECO:0000256" key="4">
    <source>
        <dbReference type="PIRNR" id="PIRNR037489"/>
    </source>
</evidence>
<dbReference type="Proteomes" id="UP001152172">
    <property type="component" value="Unassembled WGS sequence"/>
</dbReference>
<dbReference type="GO" id="GO:0005737">
    <property type="term" value="C:cytoplasm"/>
    <property type="evidence" value="ECO:0007669"/>
    <property type="project" value="TreeGrafter"/>
</dbReference>
<evidence type="ECO:0000256" key="3">
    <source>
        <dbReference type="ARBA" id="ARBA00022723"/>
    </source>
</evidence>
<dbReference type="InterPro" id="IPR017221">
    <property type="entry name" value="DUF34/NIF3_bac"/>
</dbReference>
<evidence type="ECO:0000256" key="2">
    <source>
        <dbReference type="ARBA" id="ARBA00022112"/>
    </source>
</evidence>
<evidence type="ECO:0000256" key="1">
    <source>
        <dbReference type="ARBA" id="ARBA00006964"/>
    </source>
</evidence>
<evidence type="ECO:0000256" key="5">
    <source>
        <dbReference type="PIRSR" id="PIRSR602678-1"/>
    </source>
</evidence>
<dbReference type="GO" id="GO:0046872">
    <property type="term" value="F:metal ion binding"/>
    <property type="evidence" value="ECO:0007669"/>
    <property type="project" value="UniProtKB-UniRule"/>
</dbReference>
<feature type="binding site" evidence="5">
    <location>
        <position position="335"/>
    </location>
    <ligand>
        <name>a divalent metal cation</name>
        <dbReference type="ChEBI" id="CHEBI:60240"/>
        <label>1</label>
    </ligand>
</feature>
<dbReference type="PANTHER" id="PTHR13799">
    <property type="entry name" value="NGG1 INTERACTING FACTOR 3"/>
    <property type="match status" value="1"/>
</dbReference>
<keyword evidence="3 4" id="KW-0479">Metal-binding</keyword>
<dbReference type="FunFam" id="3.30.70.120:FF:000006">
    <property type="entry name" value="GTP cyclohydrolase 1 type 2 homolog"/>
    <property type="match status" value="1"/>
</dbReference>
<gene>
    <name evidence="6" type="ORF">M9R61_15845</name>
</gene>
<evidence type="ECO:0000313" key="6">
    <source>
        <dbReference type="EMBL" id="MCZ8534777.1"/>
    </source>
</evidence>
<dbReference type="NCBIfam" id="TIGR00486">
    <property type="entry name" value="YbgI_SA1388"/>
    <property type="match status" value="1"/>
</dbReference>
<dbReference type="PIRSF" id="PIRSF037489">
    <property type="entry name" value="UCP037489_NIF3_YqfO"/>
    <property type="match status" value="1"/>
</dbReference>
<dbReference type="FunFam" id="3.40.1390.30:FF:000001">
    <property type="entry name" value="GTP cyclohydrolase 1 type 2"/>
    <property type="match status" value="1"/>
</dbReference>
<organism evidence="6 7">
    <name type="scientific">Psychrobacillus psychrodurans</name>
    <dbReference type="NCBI Taxonomy" id="126157"/>
    <lineage>
        <taxon>Bacteria</taxon>
        <taxon>Bacillati</taxon>
        <taxon>Bacillota</taxon>
        <taxon>Bacilli</taxon>
        <taxon>Bacillales</taxon>
        <taxon>Bacillaceae</taxon>
        <taxon>Psychrobacillus</taxon>
    </lineage>
</organism>
<feature type="binding site" evidence="5">
    <location>
        <position position="332"/>
    </location>
    <ligand>
        <name>a divalent metal cation</name>
        <dbReference type="ChEBI" id="CHEBI:60240"/>
        <label>1</label>
    </ligand>
</feature>
<evidence type="ECO:0000313" key="7">
    <source>
        <dbReference type="Proteomes" id="UP001152172"/>
    </source>
</evidence>
<dbReference type="Pfam" id="PF01784">
    <property type="entry name" value="DUF34_NIF3"/>
    <property type="match status" value="1"/>
</dbReference>
<accession>A0A9X3LBK4</accession>
<proteinExistence type="inferred from homology"/>